<sequence length="220" mass="25560">MQSQVNKDKVYEELDLTQEGLTEEEILRRKTRLFVGGLKFTSEDRVLEEYFSKFGDIKEAIIIRDRNNGCSKGYGFVTMRTHESSLKATINKSPKLDGRKCNVNFAYIGEKKKKIKEKLSSSNQMQMFNHYSLKKHFIAPCAITLFTNQYCSALPAYQQPNHFFCINAIEEQDSNHFTYLAPNPSQCFSMQPIFERFVDYPLLTTNKIYDSAQQDGYFTQ</sequence>
<organism evidence="4 5">
    <name type="scientific">Hydra vulgaris</name>
    <name type="common">Hydra</name>
    <name type="synonym">Hydra attenuata</name>
    <dbReference type="NCBI Taxonomy" id="6087"/>
    <lineage>
        <taxon>Eukaryota</taxon>
        <taxon>Metazoa</taxon>
        <taxon>Cnidaria</taxon>
        <taxon>Hydrozoa</taxon>
        <taxon>Hydroidolina</taxon>
        <taxon>Anthoathecata</taxon>
        <taxon>Aplanulata</taxon>
        <taxon>Hydridae</taxon>
        <taxon>Hydra</taxon>
    </lineage>
</organism>
<evidence type="ECO:0000259" key="3">
    <source>
        <dbReference type="PROSITE" id="PS50102"/>
    </source>
</evidence>
<evidence type="ECO:0000313" key="5">
    <source>
        <dbReference type="RefSeq" id="XP_065652211.1"/>
    </source>
</evidence>
<dbReference type="SMART" id="SM00360">
    <property type="entry name" value="RRM"/>
    <property type="match status" value="1"/>
</dbReference>
<protein>
    <submittedName>
        <fullName evidence="5">RNA-binding protein 38 isoform X3</fullName>
    </submittedName>
</protein>
<name>A0ABM4BST4_HYDVU</name>
<dbReference type="GeneID" id="101236821"/>
<dbReference type="SUPFAM" id="SSF54928">
    <property type="entry name" value="RNA-binding domain, RBD"/>
    <property type="match status" value="1"/>
</dbReference>
<dbReference type="InterPro" id="IPR000504">
    <property type="entry name" value="RRM_dom"/>
</dbReference>
<evidence type="ECO:0000256" key="2">
    <source>
        <dbReference type="PROSITE-ProRule" id="PRU00176"/>
    </source>
</evidence>
<dbReference type="PANTHER" id="PTHR11176:SF61">
    <property type="entry name" value="SRA STEM-LOOP INTERACTING RNA BINDING PROTEIN"/>
    <property type="match status" value="1"/>
</dbReference>
<dbReference type="InterPro" id="IPR012677">
    <property type="entry name" value="Nucleotide-bd_a/b_plait_sf"/>
</dbReference>
<dbReference type="PANTHER" id="PTHR11176">
    <property type="entry name" value="BOULE-RELATED"/>
    <property type="match status" value="1"/>
</dbReference>
<dbReference type="RefSeq" id="XP_065652211.1">
    <property type="nucleotide sequence ID" value="XM_065796139.1"/>
</dbReference>
<dbReference type="Gene3D" id="3.30.70.330">
    <property type="match status" value="1"/>
</dbReference>
<dbReference type="Pfam" id="PF00076">
    <property type="entry name" value="RRM_1"/>
    <property type="match status" value="1"/>
</dbReference>
<gene>
    <name evidence="5" type="primary">LOC101236821</name>
</gene>
<accession>A0ABM4BST4</accession>
<feature type="domain" description="RRM" evidence="3">
    <location>
        <begin position="31"/>
        <end position="108"/>
    </location>
</feature>
<evidence type="ECO:0000313" key="4">
    <source>
        <dbReference type="Proteomes" id="UP001652625"/>
    </source>
</evidence>
<dbReference type="PROSITE" id="PS50102">
    <property type="entry name" value="RRM"/>
    <property type="match status" value="1"/>
</dbReference>
<dbReference type="Proteomes" id="UP001652625">
    <property type="component" value="Chromosome 04"/>
</dbReference>
<evidence type="ECO:0000256" key="1">
    <source>
        <dbReference type="ARBA" id="ARBA00022884"/>
    </source>
</evidence>
<keyword evidence="4" id="KW-1185">Reference proteome</keyword>
<dbReference type="InterPro" id="IPR035979">
    <property type="entry name" value="RBD_domain_sf"/>
</dbReference>
<proteinExistence type="predicted"/>
<keyword evidence="1 2" id="KW-0694">RNA-binding</keyword>
<reference evidence="5" key="1">
    <citation type="submission" date="2025-08" db="UniProtKB">
        <authorList>
            <consortium name="RefSeq"/>
        </authorList>
    </citation>
    <scope>IDENTIFICATION</scope>
</reference>